<protein>
    <submittedName>
        <fullName evidence="2">TolA-binding protein</fullName>
    </submittedName>
</protein>
<organism evidence="2 3">
    <name type="scientific">Tolumonas osonensis</name>
    <dbReference type="NCBI Taxonomy" id="675874"/>
    <lineage>
        <taxon>Bacteria</taxon>
        <taxon>Pseudomonadati</taxon>
        <taxon>Pseudomonadota</taxon>
        <taxon>Gammaproteobacteria</taxon>
        <taxon>Aeromonadales</taxon>
        <taxon>Aeromonadaceae</taxon>
        <taxon>Tolumonas</taxon>
    </lineage>
</organism>
<feature type="signal peptide" evidence="1">
    <location>
        <begin position="1"/>
        <end position="23"/>
    </location>
</feature>
<dbReference type="EMBL" id="JACHGR010000001">
    <property type="protein sequence ID" value="MBB6054566.1"/>
    <property type="molecule type" value="Genomic_DNA"/>
</dbReference>
<dbReference type="InterPro" id="IPR011990">
    <property type="entry name" value="TPR-like_helical_dom_sf"/>
</dbReference>
<proteinExistence type="predicted"/>
<evidence type="ECO:0000313" key="2">
    <source>
        <dbReference type="EMBL" id="MBB6054566.1"/>
    </source>
</evidence>
<dbReference type="RefSeq" id="WP_188025357.1">
    <property type="nucleotide sequence ID" value="NZ_JACHGR010000001.1"/>
</dbReference>
<keyword evidence="1" id="KW-0732">Signal</keyword>
<evidence type="ECO:0000313" key="3">
    <source>
        <dbReference type="Proteomes" id="UP000585721"/>
    </source>
</evidence>
<dbReference type="Gene3D" id="1.25.40.10">
    <property type="entry name" value="Tetratricopeptide repeat domain"/>
    <property type="match status" value="1"/>
</dbReference>
<gene>
    <name evidence="2" type="ORF">HNR75_000431</name>
</gene>
<comment type="caution">
    <text evidence="2">The sequence shown here is derived from an EMBL/GenBank/DDBJ whole genome shotgun (WGS) entry which is preliminary data.</text>
</comment>
<feature type="chain" id="PRO_5032408564" evidence="1">
    <location>
        <begin position="24"/>
        <end position="727"/>
    </location>
</feature>
<reference evidence="2 3" key="1">
    <citation type="submission" date="2020-08" db="EMBL/GenBank/DDBJ databases">
        <title>Genomic Encyclopedia of Type Strains, Phase IV (KMG-IV): sequencing the most valuable type-strain genomes for metagenomic binning, comparative biology and taxonomic classification.</title>
        <authorList>
            <person name="Goeker M."/>
        </authorList>
    </citation>
    <scope>NUCLEOTIDE SEQUENCE [LARGE SCALE GENOMIC DNA]</scope>
    <source>
        <strain evidence="2 3">DSM 22975</strain>
    </source>
</reference>
<evidence type="ECO:0000256" key="1">
    <source>
        <dbReference type="SAM" id="SignalP"/>
    </source>
</evidence>
<name>A0A841GD97_9GAMM</name>
<dbReference type="Proteomes" id="UP000585721">
    <property type="component" value="Unassembled WGS sequence"/>
</dbReference>
<sequence>MNWRLIFTSGFILSVLFQWPAQACSDDSCYPTWNLKKDLLDTCNNAPFLSPANDSRINLQLLLADSSHIPLTSPASDNYYKEKGYALVPFPADFTEFSESSDNEAAAQSHSASTLFTLAVQLGVSRETATALLTQSPRWEGSRCASNNPQTALLYLQQLAQTRDIPSSERQQLAQSRLVMIQNCAPDPEQQSAFLPGEIKSPAGQLFATYQQGAQAFYNGDFAQAIAAFNELGLSSHPWLKETATYMKGRVFLNAAQQNAFDEMGFPSNDKVDLAALQAAESAFNAYLNTYPQGHYSTSAQGLLRRVFWLMNDQKRLAQAYAYWFEHPLSETNITSNQLIQEIDNKLLMSSSDNSMIENPQLLAIMDLVLMRQRSSDDSRLPLTLTQLQAQESRFSAQPALYTYLLAAYALYVEKDADKTLSILPERAAGKIPDSLAFSQQTLRGFALESQEQWSRAEQLWLDLLSAVTEPLQRQQLELALAMNYERSGKTEQVFASRSPVRTPMIREILLRNVASPALLRQQITQPQSEQEHDIALFTLLYKDLTRGFYADFLQDLTLLPEKASTLPLFMGFTYNTQQALALFQWNGKNATDYQCPALRDIAQTLQDDNTHPQALNCLGEFIFRHGLDDFPLNNQPEAQELGGTESQFTGKFFSRLDGYQQVIASKQATHEDKAYALYRAVNCFAPSGYNSCGTQDIPLTQRKQWFDTLKSRFGDTRWAQQLKYYW</sequence>
<keyword evidence="3" id="KW-1185">Reference proteome</keyword>
<accession>A0A841GD97</accession>
<dbReference type="AlphaFoldDB" id="A0A841GD97"/>